<evidence type="ECO:0000313" key="1">
    <source>
        <dbReference type="EMBL" id="GIY53356.1"/>
    </source>
</evidence>
<evidence type="ECO:0000313" key="2">
    <source>
        <dbReference type="Proteomes" id="UP001054837"/>
    </source>
</evidence>
<keyword evidence="2" id="KW-1185">Reference proteome</keyword>
<accession>A0AAV4U6M0</accession>
<organism evidence="1 2">
    <name type="scientific">Caerostris darwini</name>
    <dbReference type="NCBI Taxonomy" id="1538125"/>
    <lineage>
        <taxon>Eukaryota</taxon>
        <taxon>Metazoa</taxon>
        <taxon>Ecdysozoa</taxon>
        <taxon>Arthropoda</taxon>
        <taxon>Chelicerata</taxon>
        <taxon>Arachnida</taxon>
        <taxon>Araneae</taxon>
        <taxon>Araneomorphae</taxon>
        <taxon>Entelegynae</taxon>
        <taxon>Araneoidea</taxon>
        <taxon>Araneidae</taxon>
        <taxon>Caerostris</taxon>
    </lineage>
</organism>
<dbReference type="EMBL" id="BPLQ01010754">
    <property type="protein sequence ID" value="GIY53356.1"/>
    <property type="molecule type" value="Genomic_DNA"/>
</dbReference>
<proteinExistence type="predicted"/>
<dbReference type="Proteomes" id="UP001054837">
    <property type="component" value="Unassembled WGS sequence"/>
</dbReference>
<protein>
    <submittedName>
        <fullName evidence="1">Uncharacterized protein</fullName>
    </submittedName>
</protein>
<reference evidence="1 2" key="1">
    <citation type="submission" date="2021-06" db="EMBL/GenBank/DDBJ databases">
        <title>Caerostris darwini draft genome.</title>
        <authorList>
            <person name="Kono N."/>
            <person name="Arakawa K."/>
        </authorList>
    </citation>
    <scope>NUCLEOTIDE SEQUENCE [LARGE SCALE GENOMIC DNA]</scope>
</reference>
<comment type="caution">
    <text evidence="1">The sequence shown here is derived from an EMBL/GenBank/DDBJ whole genome shotgun (WGS) entry which is preliminary data.</text>
</comment>
<name>A0AAV4U6M0_9ARAC</name>
<dbReference type="AlphaFoldDB" id="A0AAV4U6M0"/>
<gene>
    <name evidence="1" type="ORF">CDAR_39681</name>
</gene>
<sequence>MHLTLRDDYKTDLKLFVNILSPEEAKGNHDRKQPRLHCFRTMERPDTPVCQNDGSKFAWTLSRSRILLTPRTVTLDWVNTLRDIPICALLISVLP</sequence>